<sequence length="128" mass="13967">MNPFNSKRYMAEFIPAMGLYMAAILGRGFADLDAMAPALKYPLLFAPVLASIIVTIVILRAVFTMDEVQRRIITEACLVSMVIVGMGSFSYALVNGDLGLPDLSLIWVWPALIAVAGIAQCVLTLRMR</sequence>
<feature type="transmembrane region" description="Helical" evidence="1">
    <location>
        <begin position="12"/>
        <end position="30"/>
    </location>
</feature>
<dbReference type="RefSeq" id="WP_173197682.1">
    <property type="nucleotide sequence ID" value="NZ_JABFCX010000002.1"/>
</dbReference>
<reference evidence="2 3" key="1">
    <citation type="submission" date="2020-05" db="EMBL/GenBank/DDBJ databases">
        <title>Parvularcula mediterraneae sp. nov., isolated from polypropylene straw from shallow seawater of the seashore of Laganas in Zakynthos island, Greece.</title>
        <authorList>
            <person name="Szabo I."/>
            <person name="Al-Omari J."/>
            <person name="Rado J."/>
            <person name="Szerdahelyi G.S."/>
        </authorList>
    </citation>
    <scope>NUCLEOTIDE SEQUENCE [LARGE SCALE GENOMIC DNA]</scope>
    <source>
        <strain evidence="2 3">ZS-1/3</strain>
    </source>
</reference>
<name>A0A7Y3RMB1_9PROT</name>
<feature type="transmembrane region" description="Helical" evidence="1">
    <location>
        <begin position="75"/>
        <end position="94"/>
    </location>
</feature>
<dbReference type="Proteomes" id="UP000536835">
    <property type="component" value="Unassembled WGS sequence"/>
</dbReference>
<comment type="caution">
    <text evidence="2">The sequence shown here is derived from an EMBL/GenBank/DDBJ whole genome shotgun (WGS) entry which is preliminary data.</text>
</comment>
<dbReference type="EMBL" id="JABFCX010000002">
    <property type="protein sequence ID" value="NNU15882.1"/>
    <property type="molecule type" value="Genomic_DNA"/>
</dbReference>
<proteinExistence type="predicted"/>
<feature type="transmembrane region" description="Helical" evidence="1">
    <location>
        <begin position="42"/>
        <end position="63"/>
    </location>
</feature>
<evidence type="ECO:0000313" key="2">
    <source>
        <dbReference type="EMBL" id="NNU15882.1"/>
    </source>
</evidence>
<keyword evidence="3" id="KW-1185">Reference proteome</keyword>
<protein>
    <submittedName>
        <fullName evidence="2">Uncharacterized protein</fullName>
    </submittedName>
</protein>
<evidence type="ECO:0000313" key="3">
    <source>
        <dbReference type="Proteomes" id="UP000536835"/>
    </source>
</evidence>
<keyword evidence="1" id="KW-0812">Transmembrane</keyword>
<accession>A0A7Y3RMB1</accession>
<gene>
    <name evidence="2" type="ORF">HK107_06045</name>
</gene>
<keyword evidence="1" id="KW-1133">Transmembrane helix</keyword>
<keyword evidence="1" id="KW-0472">Membrane</keyword>
<organism evidence="2 3">
    <name type="scientific">Parvularcula mediterranea</name>
    <dbReference type="NCBI Taxonomy" id="2732508"/>
    <lineage>
        <taxon>Bacteria</taxon>
        <taxon>Pseudomonadati</taxon>
        <taxon>Pseudomonadota</taxon>
        <taxon>Alphaproteobacteria</taxon>
        <taxon>Parvularculales</taxon>
        <taxon>Parvularculaceae</taxon>
        <taxon>Parvularcula</taxon>
    </lineage>
</organism>
<feature type="transmembrane region" description="Helical" evidence="1">
    <location>
        <begin position="106"/>
        <end position="125"/>
    </location>
</feature>
<dbReference type="AlphaFoldDB" id="A0A7Y3RMB1"/>
<evidence type="ECO:0000256" key="1">
    <source>
        <dbReference type="SAM" id="Phobius"/>
    </source>
</evidence>